<comment type="caution">
    <text evidence="1">The sequence shown here is derived from an EMBL/GenBank/DDBJ whole genome shotgun (WGS) entry which is preliminary data.</text>
</comment>
<accession>A0A0L6VRY7</accession>
<dbReference type="OrthoDB" id="206201at2759"/>
<reference evidence="1 2" key="1">
    <citation type="submission" date="2015-08" db="EMBL/GenBank/DDBJ databases">
        <title>Next Generation Sequencing and Analysis of the Genome of Puccinia sorghi L Schw, the Causal Agent of Maize Common Rust.</title>
        <authorList>
            <person name="Rochi L."/>
            <person name="Burguener G."/>
            <person name="Darino M."/>
            <person name="Turjanski A."/>
            <person name="Kreff E."/>
            <person name="Dieguez M.J."/>
            <person name="Sacco F."/>
        </authorList>
    </citation>
    <scope>NUCLEOTIDE SEQUENCE [LARGE SCALE GENOMIC DNA]</scope>
    <source>
        <strain evidence="1 2">RO10H11247</strain>
    </source>
</reference>
<evidence type="ECO:0008006" key="3">
    <source>
        <dbReference type="Google" id="ProtNLM"/>
    </source>
</evidence>
<gene>
    <name evidence="1" type="ORF">VP01_113g7</name>
</gene>
<organism evidence="1 2">
    <name type="scientific">Puccinia sorghi</name>
    <dbReference type="NCBI Taxonomy" id="27349"/>
    <lineage>
        <taxon>Eukaryota</taxon>
        <taxon>Fungi</taxon>
        <taxon>Dikarya</taxon>
        <taxon>Basidiomycota</taxon>
        <taxon>Pucciniomycotina</taxon>
        <taxon>Pucciniomycetes</taxon>
        <taxon>Pucciniales</taxon>
        <taxon>Pucciniaceae</taxon>
        <taxon>Puccinia</taxon>
    </lineage>
</organism>
<proteinExistence type="predicted"/>
<dbReference type="EMBL" id="LAVV01001555">
    <property type="protein sequence ID" value="KNZ63471.1"/>
    <property type="molecule type" value="Genomic_DNA"/>
</dbReference>
<dbReference type="VEuPathDB" id="FungiDB:VP01_113g7"/>
<dbReference type="AlphaFoldDB" id="A0A0L6VRY7"/>
<dbReference type="SUPFAM" id="SSF52743">
    <property type="entry name" value="Subtilisin-like"/>
    <property type="match status" value="1"/>
</dbReference>
<dbReference type="GO" id="GO:0004252">
    <property type="term" value="F:serine-type endopeptidase activity"/>
    <property type="evidence" value="ECO:0007669"/>
    <property type="project" value="InterPro"/>
</dbReference>
<sequence>MDTGKYVIPTAEIILLSLGSPGVVTGKTNLECDQQSAGKERHDHNCLFRESGNGEPLCSKGDMGQDGLLSALLPASTRATISVGLVDSSSLTAWLFQDLTGKSLMYYKNQVLPDGNFQLYFTSNNLTNEDDASMYMHERNVLLFCCRSCFISEKAHHPKARGAKLIFFYMVSSLSPSFFLSLDKKSRVIGLMPSEVLGIKVVGVLFEDAQHIAMQLKKDPTEFRLSFNTGASGTHTQFEFVALETFELQPVFAIVMGLPLTLSARSQQSLELVATSFVSYFFSTFPMVDGGCVSFHSFVSMGRDPANLGISSQSSLSGNSMSAPQLASIAALILSHQGKKGLDCYAMQDCLTTSSQVVNYSSKVCKPHIVYTLLPFPK</sequence>
<dbReference type="InterPro" id="IPR036852">
    <property type="entry name" value="Peptidase_S8/S53_dom_sf"/>
</dbReference>
<dbReference type="STRING" id="27349.A0A0L6VRY7"/>
<name>A0A0L6VRY7_9BASI</name>
<evidence type="ECO:0000313" key="1">
    <source>
        <dbReference type="EMBL" id="KNZ63471.1"/>
    </source>
</evidence>
<protein>
    <recommendedName>
        <fullName evidence="3">Peptidase S8/S53 domain-containing protein</fullName>
    </recommendedName>
</protein>
<keyword evidence="2" id="KW-1185">Reference proteome</keyword>
<dbReference type="Proteomes" id="UP000037035">
    <property type="component" value="Unassembled WGS sequence"/>
</dbReference>
<dbReference type="GO" id="GO:0006508">
    <property type="term" value="P:proteolysis"/>
    <property type="evidence" value="ECO:0007669"/>
    <property type="project" value="InterPro"/>
</dbReference>
<evidence type="ECO:0000313" key="2">
    <source>
        <dbReference type="Proteomes" id="UP000037035"/>
    </source>
</evidence>